<reference evidence="14 15" key="1">
    <citation type="submission" date="2015-05" db="EMBL/GenBank/DDBJ databases">
        <authorList>
            <person name="Wang D.B."/>
            <person name="Wang M."/>
        </authorList>
    </citation>
    <scope>NUCLEOTIDE SEQUENCE [LARGE SCALE GENOMIC DNA]</scope>
    <source>
        <strain evidence="14 15">IMCC 12053</strain>
    </source>
</reference>
<comment type="function">
    <text evidence="10 12">Catalyzes the attachment of isoleucine to tRNA(Ile). As IleRS can inadvertently accommodate and process structurally similar amino acids such as valine, to avoid such errors it has two additional distinct tRNA(Ile)-dependent editing activities. One activity is designated as 'pretransfer' editing and involves the hydrolysis of activated Val-AMP. The other activity is designated 'posttransfer' editing and involves deacylation of mischarged Val-tRNA(Ile).</text>
</comment>
<evidence type="ECO:0000313" key="14">
    <source>
        <dbReference type="EMBL" id="ALI56681.1"/>
    </source>
</evidence>
<dbReference type="PATRIC" id="fig|1397108.4.peg.2796"/>
<dbReference type="PANTHER" id="PTHR42765:SF1">
    <property type="entry name" value="ISOLEUCINE--TRNA LIGASE, MITOCHONDRIAL"/>
    <property type="match status" value="1"/>
</dbReference>
<evidence type="ECO:0000256" key="6">
    <source>
        <dbReference type="ARBA" id="ARBA00022833"/>
    </source>
</evidence>
<dbReference type="InterPro" id="IPR050081">
    <property type="entry name" value="Ile-tRNA_ligase"/>
</dbReference>
<dbReference type="SUPFAM" id="SSF52374">
    <property type="entry name" value="Nucleotidylyl transferase"/>
    <property type="match status" value="1"/>
</dbReference>
<dbReference type="InterPro" id="IPR009008">
    <property type="entry name" value="Val/Leu/Ile-tRNA-synth_edit"/>
</dbReference>
<evidence type="ECO:0000256" key="1">
    <source>
        <dbReference type="ARBA" id="ARBA00006887"/>
    </source>
</evidence>
<comment type="similarity">
    <text evidence="1 12">Belongs to the class-I aminoacyl-tRNA synthetase family. IleS type 1 subfamily.</text>
</comment>
<evidence type="ECO:0000256" key="11">
    <source>
        <dbReference type="ARBA" id="ARBA00048359"/>
    </source>
</evidence>
<accession>A0A0P0ACM5</accession>
<dbReference type="AlphaFoldDB" id="A0A0P0ACM5"/>
<comment type="cofactor">
    <cofactor evidence="12">
        <name>Zn(2+)</name>
        <dbReference type="ChEBI" id="CHEBI:29105"/>
    </cofactor>
    <text evidence="12">Binds 1 zinc ion per subunit.</text>
</comment>
<keyword evidence="6 12" id="KW-0862">Zinc</keyword>
<feature type="binding site" evidence="12">
    <location>
        <position position="659"/>
    </location>
    <ligand>
        <name>ATP</name>
        <dbReference type="ChEBI" id="CHEBI:30616"/>
    </ligand>
</feature>
<dbReference type="RefSeq" id="WP_062219833.1">
    <property type="nucleotide sequence ID" value="NZ_CP012023.1"/>
</dbReference>
<keyword evidence="15" id="KW-1185">Reference proteome</keyword>
<dbReference type="SUPFAM" id="SSF47323">
    <property type="entry name" value="Anticodon-binding domain of a subclass of class I aminoacyl-tRNA synthetases"/>
    <property type="match status" value="1"/>
</dbReference>
<dbReference type="STRING" id="1397108.IMCC12053_2734"/>
<keyword evidence="5 12" id="KW-0547">Nucleotide-binding</keyword>
<feature type="binding site" evidence="12">
    <location>
        <position position="968"/>
    </location>
    <ligand>
        <name>Zn(2+)</name>
        <dbReference type="ChEBI" id="CHEBI:29105"/>
    </ligand>
</feature>
<gene>
    <name evidence="12" type="primary">ileS</name>
    <name evidence="14" type="ORF">IMCC12053_2734</name>
</gene>
<evidence type="ECO:0000256" key="2">
    <source>
        <dbReference type="ARBA" id="ARBA00022490"/>
    </source>
</evidence>
<sequence length="976" mass="109901">MCSDVTTPSDSGPDYKSTLNLPKTDFPMRAGLPKREPEWLKRWEDIGVYDRLRESGKTEGRTPFVLHDGPPYANGHLHIGHALNKTIKDIIVRSHQMMGFDARYVPGWDCHGLPIEWKIEEKYRQKGKNKDDVPVIDFRQECRAFAAEWIDVQRAEFKRLGITGNWADPYLTMDFHAEAVIADEFMKFLMNGTLYQGSKPVMWSPVEKTALAEAEIEYHDHKSHTIWVPFKVVSGAEGDLAEARVVIWTTTPWTIPSNKAVAFNPKIAYGLYRVDATEEESWTAPGELYLFADALAEDALGKSRVTEFTKVRDVSADELGALTLAHPFAGIEGADGFWDYDVPMIDGDHVTDEAGTGFVHTAPSHGADDYECFVKRNWIDRMTHNVGEDSEFLPHVPFFADQRVIDHKGKEGKANTAVIAKLVEAGGIIARGRVTHSYPHSWRSKAPVIFRNTPQWFASVDRKIDDGMGEYGDTIRSRALTSIDKLVKWHPQTGRNRLYSMIESRPDWVLSRQRAWGVPLTCFTKVGALPTDPDFLLRNADLNARITAAFEDHGADVWYEDGFKEKMLDGIADPAAYDQVFDVLDVWFDSGSTHAFVLRDREDGTPDGIADVYLEGTDQHRGWFHSSLLQACGTKGRAPYKNVVTHGFTLDEKGMKMSKSLGNTIVPEKIIQQYGADIARLWVAQVDYTADQRIGPEILKGVADSYRRLRNTMRYMLGSLADFSEADRVDAADMPELEQWVLHRLAELDEQVREGYKTFDFSGVWTAVFNFATVDLSAFYFDIRKDALYCDGDTARRRAARTVLDILYHRITRWLAPILTFTMEEVWLERFDGTDASIHLEDFVETPAAWKNAELAAKWSAIRKTRRVVTAALEIQRQDKVIGASLEAAPVVHVEDAAVRDLLATVDFDDLCITSAINVTGDPAPSEAFRLPETAGVAVVFEKAEGEKCQRCWKILPDVGQHSHADVCGRCDEALD</sequence>
<dbReference type="GO" id="GO:0000049">
    <property type="term" value="F:tRNA binding"/>
    <property type="evidence" value="ECO:0007669"/>
    <property type="project" value="InterPro"/>
</dbReference>
<dbReference type="Pfam" id="PF06827">
    <property type="entry name" value="zf-FPG_IleRS"/>
    <property type="match status" value="1"/>
</dbReference>
<feature type="compositionally biased region" description="Polar residues" evidence="13">
    <location>
        <begin position="1"/>
        <end position="10"/>
    </location>
</feature>
<dbReference type="PROSITE" id="PS00178">
    <property type="entry name" value="AA_TRNA_LIGASE_I"/>
    <property type="match status" value="1"/>
</dbReference>
<dbReference type="GO" id="GO:0008270">
    <property type="term" value="F:zinc ion binding"/>
    <property type="evidence" value="ECO:0007669"/>
    <property type="project" value="UniProtKB-UniRule"/>
</dbReference>
<feature type="short sequence motif" description="'HIGH' region" evidence="12">
    <location>
        <begin position="71"/>
        <end position="81"/>
    </location>
</feature>
<comment type="subcellular location">
    <subcellularLocation>
        <location evidence="12">Cytoplasm</location>
    </subcellularLocation>
</comment>
<dbReference type="InterPro" id="IPR002301">
    <property type="entry name" value="Ile-tRNA-ligase"/>
</dbReference>
<keyword evidence="9 12" id="KW-0030">Aminoacyl-tRNA synthetase</keyword>
<comment type="domain">
    <text evidence="12">IleRS has two distinct active sites: one for aminoacylation and one for editing. The misactivated valine is translocated from the active site to the editing site, which sterically excludes the correctly activated isoleucine. The single editing site contains two valyl binding pockets, one specific for each substrate (Val-AMP or Val-tRNA(Ile)).</text>
</comment>
<dbReference type="GO" id="GO:0004822">
    <property type="term" value="F:isoleucine-tRNA ligase activity"/>
    <property type="evidence" value="ECO:0007669"/>
    <property type="project" value="UniProtKB-UniRule"/>
</dbReference>
<evidence type="ECO:0000256" key="10">
    <source>
        <dbReference type="ARBA" id="ARBA00025217"/>
    </source>
</evidence>
<dbReference type="GO" id="GO:0005524">
    <property type="term" value="F:ATP binding"/>
    <property type="evidence" value="ECO:0007669"/>
    <property type="project" value="UniProtKB-UniRule"/>
</dbReference>
<dbReference type="PRINTS" id="PR00984">
    <property type="entry name" value="TRNASYNTHILE"/>
</dbReference>
<feature type="region of interest" description="Disordered" evidence="13">
    <location>
        <begin position="1"/>
        <end position="20"/>
    </location>
</feature>
<dbReference type="Gene3D" id="3.90.740.10">
    <property type="entry name" value="Valyl/Leucyl/Isoleucyl-tRNA synthetase, editing domain"/>
    <property type="match status" value="1"/>
</dbReference>
<dbReference type="InterPro" id="IPR033708">
    <property type="entry name" value="Anticodon_Ile_BEm"/>
</dbReference>
<protein>
    <recommendedName>
        <fullName evidence="12">Isoleucine--tRNA ligase</fullName>
        <ecNumber evidence="12">6.1.1.5</ecNumber>
    </recommendedName>
    <alternativeName>
        <fullName evidence="12">Isoleucyl-tRNA synthetase</fullName>
        <shortName evidence="12">IleRS</shortName>
    </alternativeName>
</protein>
<dbReference type="GO" id="GO:0006428">
    <property type="term" value="P:isoleucyl-tRNA aminoacylation"/>
    <property type="evidence" value="ECO:0007669"/>
    <property type="project" value="UniProtKB-UniRule"/>
</dbReference>
<dbReference type="Proteomes" id="UP000064920">
    <property type="component" value="Chromosome"/>
</dbReference>
<evidence type="ECO:0000256" key="3">
    <source>
        <dbReference type="ARBA" id="ARBA00022598"/>
    </source>
</evidence>
<dbReference type="InterPro" id="IPR010663">
    <property type="entry name" value="Znf_FPG/IleRS"/>
</dbReference>
<dbReference type="Pfam" id="PF08264">
    <property type="entry name" value="Anticodon_1"/>
    <property type="match status" value="1"/>
</dbReference>
<organism evidence="14 15">
    <name type="scientific">Celeribacter marinus</name>
    <dbReference type="NCBI Taxonomy" id="1397108"/>
    <lineage>
        <taxon>Bacteria</taxon>
        <taxon>Pseudomonadati</taxon>
        <taxon>Pseudomonadota</taxon>
        <taxon>Alphaproteobacteria</taxon>
        <taxon>Rhodobacterales</taxon>
        <taxon>Roseobacteraceae</taxon>
        <taxon>Celeribacter</taxon>
    </lineage>
</organism>
<dbReference type="EC" id="6.1.1.5" evidence="12"/>
<dbReference type="InterPro" id="IPR002300">
    <property type="entry name" value="aa-tRNA-synth_Ia"/>
</dbReference>
<dbReference type="NCBIfam" id="TIGR00392">
    <property type="entry name" value="ileS"/>
    <property type="match status" value="1"/>
</dbReference>
<dbReference type="KEGG" id="cmar:IMCC12053_2734"/>
<dbReference type="OrthoDB" id="9810365at2"/>
<dbReference type="PANTHER" id="PTHR42765">
    <property type="entry name" value="SOLEUCYL-TRNA SYNTHETASE"/>
    <property type="match status" value="1"/>
</dbReference>
<keyword evidence="4 12" id="KW-0479">Metal-binding</keyword>
<comment type="subunit">
    <text evidence="12">Monomer.</text>
</comment>
<evidence type="ECO:0000313" key="15">
    <source>
        <dbReference type="Proteomes" id="UP000064920"/>
    </source>
</evidence>
<dbReference type="InterPro" id="IPR013155">
    <property type="entry name" value="M/V/L/I-tRNA-synth_anticd-bd"/>
</dbReference>
<feature type="binding site" evidence="12">
    <location>
        <position position="949"/>
    </location>
    <ligand>
        <name>Zn(2+)</name>
        <dbReference type="ChEBI" id="CHEBI:29105"/>
    </ligand>
</feature>
<feature type="binding site" evidence="12">
    <location>
        <position position="615"/>
    </location>
    <ligand>
        <name>L-isoleucyl-5'-AMP</name>
        <dbReference type="ChEBI" id="CHEBI:178002"/>
    </ligand>
</feature>
<name>A0A0P0ACM5_9RHOB</name>
<dbReference type="InterPro" id="IPR009080">
    <property type="entry name" value="tRNAsynth_Ia_anticodon-bd"/>
</dbReference>
<evidence type="ECO:0000256" key="4">
    <source>
        <dbReference type="ARBA" id="ARBA00022723"/>
    </source>
</evidence>
<feature type="short sequence motif" description="'KMSKS' region" evidence="12">
    <location>
        <begin position="656"/>
        <end position="660"/>
    </location>
</feature>
<dbReference type="SUPFAM" id="SSF50677">
    <property type="entry name" value="ValRS/IleRS/LeuRS editing domain"/>
    <property type="match status" value="1"/>
</dbReference>
<dbReference type="GO" id="GO:0002161">
    <property type="term" value="F:aminoacyl-tRNA deacylase activity"/>
    <property type="evidence" value="ECO:0007669"/>
    <property type="project" value="InterPro"/>
</dbReference>
<dbReference type="InterPro" id="IPR001412">
    <property type="entry name" value="aa-tRNA-synth_I_CS"/>
</dbReference>
<dbReference type="Pfam" id="PF00133">
    <property type="entry name" value="tRNA-synt_1"/>
    <property type="match status" value="1"/>
</dbReference>
<dbReference type="InterPro" id="IPR023585">
    <property type="entry name" value="Ile-tRNA-ligase_type1"/>
</dbReference>
<evidence type="ECO:0000256" key="7">
    <source>
        <dbReference type="ARBA" id="ARBA00022840"/>
    </source>
</evidence>
<keyword evidence="2 12" id="KW-0963">Cytoplasm</keyword>
<evidence type="ECO:0000256" key="9">
    <source>
        <dbReference type="ARBA" id="ARBA00023146"/>
    </source>
</evidence>
<dbReference type="Gene3D" id="1.10.730.20">
    <property type="match status" value="1"/>
</dbReference>
<dbReference type="Gene3D" id="3.40.50.620">
    <property type="entry name" value="HUPs"/>
    <property type="match status" value="2"/>
</dbReference>
<keyword evidence="3 12" id="KW-0436">Ligase</keyword>
<evidence type="ECO:0000256" key="13">
    <source>
        <dbReference type="SAM" id="MobiDB-lite"/>
    </source>
</evidence>
<evidence type="ECO:0000256" key="12">
    <source>
        <dbReference type="HAMAP-Rule" id="MF_02002"/>
    </source>
</evidence>
<dbReference type="GO" id="GO:0005829">
    <property type="term" value="C:cytosol"/>
    <property type="evidence" value="ECO:0007669"/>
    <property type="project" value="TreeGrafter"/>
</dbReference>
<evidence type="ECO:0000256" key="8">
    <source>
        <dbReference type="ARBA" id="ARBA00022917"/>
    </source>
</evidence>
<proteinExistence type="inferred from homology"/>
<dbReference type="EMBL" id="CP012023">
    <property type="protein sequence ID" value="ALI56681.1"/>
    <property type="molecule type" value="Genomic_DNA"/>
</dbReference>
<keyword evidence="7 12" id="KW-0067">ATP-binding</keyword>
<dbReference type="FunFam" id="3.40.50.620:FF:000042">
    <property type="entry name" value="Isoleucine--tRNA ligase"/>
    <property type="match status" value="1"/>
</dbReference>
<feature type="binding site" evidence="12">
    <location>
        <position position="971"/>
    </location>
    <ligand>
        <name>Zn(2+)</name>
        <dbReference type="ChEBI" id="CHEBI:29105"/>
    </ligand>
</feature>
<comment type="catalytic activity">
    <reaction evidence="11 12">
        <text>tRNA(Ile) + L-isoleucine + ATP = L-isoleucyl-tRNA(Ile) + AMP + diphosphate</text>
        <dbReference type="Rhea" id="RHEA:11060"/>
        <dbReference type="Rhea" id="RHEA-COMP:9666"/>
        <dbReference type="Rhea" id="RHEA-COMP:9695"/>
        <dbReference type="ChEBI" id="CHEBI:30616"/>
        <dbReference type="ChEBI" id="CHEBI:33019"/>
        <dbReference type="ChEBI" id="CHEBI:58045"/>
        <dbReference type="ChEBI" id="CHEBI:78442"/>
        <dbReference type="ChEBI" id="CHEBI:78528"/>
        <dbReference type="ChEBI" id="CHEBI:456215"/>
        <dbReference type="EC" id="6.1.1.5"/>
    </reaction>
</comment>
<evidence type="ECO:0000256" key="5">
    <source>
        <dbReference type="ARBA" id="ARBA00022741"/>
    </source>
</evidence>
<keyword evidence="8 12" id="KW-0648">Protein biosynthesis</keyword>
<dbReference type="HAMAP" id="MF_02002">
    <property type="entry name" value="Ile_tRNA_synth_type1"/>
    <property type="match status" value="1"/>
</dbReference>
<feature type="binding site" evidence="12">
    <location>
        <position position="952"/>
    </location>
    <ligand>
        <name>Zn(2+)</name>
        <dbReference type="ChEBI" id="CHEBI:29105"/>
    </ligand>
</feature>
<dbReference type="CDD" id="cd07960">
    <property type="entry name" value="Anticodon_Ia_Ile_BEm"/>
    <property type="match status" value="1"/>
</dbReference>
<dbReference type="InterPro" id="IPR014729">
    <property type="entry name" value="Rossmann-like_a/b/a_fold"/>
</dbReference>